<name>E9SEH9_RUMAL</name>
<comment type="caution">
    <text evidence="1">The sequence shown here is derived from an EMBL/GenBank/DDBJ whole genome shotgun (WGS) entry which is preliminary data.</text>
</comment>
<dbReference type="AlphaFoldDB" id="E9SEH9"/>
<dbReference type="EMBL" id="ADKM02000098">
    <property type="protein sequence ID" value="EGC02322.1"/>
    <property type="molecule type" value="Genomic_DNA"/>
</dbReference>
<keyword evidence="2" id="KW-1185">Reference proteome</keyword>
<proteinExistence type="predicted"/>
<organism evidence="1 2">
    <name type="scientific">Ruminococcus albus 8</name>
    <dbReference type="NCBI Taxonomy" id="246199"/>
    <lineage>
        <taxon>Bacteria</taxon>
        <taxon>Bacillati</taxon>
        <taxon>Bacillota</taxon>
        <taxon>Clostridia</taxon>
        <taxon>Eubacteriales</taxon>
        <taxon>Oscillospiraceae</taxon>
        <taxon>Ruminococcus</taxon>
    </lineage>
</organism>
<sequence length="64" mass="7503">MYFSKIQIYESADFDSYSAKHEGISKFKYHQSVKKALLTLLNEEVIPLRDDDYRIDDTALLNKS</sequence>
<protein>
    <submittedName>
        <fullName evidence="1">Uncharacterized protein</fullName>
    </submittedName>
</protein>
<reference evidence="1 2" key="1">
    <citation type="submission" date="2011-02" db="EMBL/GenBank/DDBJ databases">
        <authorList>
            <person name="Nelson K.E."/>
            <person name="Sutton G."/>
            <person name="Torralba M."/>
            <person name="Durkin S."/>
            <person name="Harkins D."/>
            <person name="Montgomery R."/>
            <person name="Ziemer C."/>
            <person name="Klaassens E."/>
            <person name="Ocuiv P."/>
            <person name="Morrison M."/>
        </authorList>
    </citation>
    <scope>NUCLEOTIDE SEQUENCE [LARGE SCALE GENOMIC DNA]</scope>
    <source>
        <strain evidence="1 2">8</strain>
    </source>
</reference>
<gene>
    <name evidence="1" type="ORF">CUS_5098</name>
</gene>
<dbReference type="STRING" id="246199.CUS_5098"/>
<evidence type="ECO:0000313" key="2">
    <source>
        <dbReference type="Proteomes" id="UP000004259"/>
    </source>
</evidence>
<evidence type="ECO:0000313" key="1">
    <source>
        <dbReference type="EMBL" id="EGC02322.1"/>
    </source>
</evidence>
<dbReference type="Proteomes" id="UP000004259">
    <property type="component" value="Unassembled WGS sequence"/>
</dbReference>
<accession>E9SEH9</accession>